<dbReference type="SMART" id="SM00953">
    <property type="entry name" value="RES"/>
    <property type="match status" value="1"/>
</dbReference>
<accession>A0A0J1CRM9</accession>
<dbReference type="InterPro" id="IPR014914">
    <property type="entry name" value="RES_dom"/>
</dbReference>
<dbReference type="PATRIC" id="fig|908627.4.peg.5832"/>
<protein>
    <recommendedName>
        <fullName evidence="1">RES domain-containing protein</fullName>
    </recommendedName>
</protein>
<keyword evidence="3" id="KW-1185">Reference proteome</keyword>
<evidence type="ECO:0000259" key="1">
    <source>
        <dbReference type="SMART" id="SM00953"/>
    </source>
</evidence>
<organism evidence="2 3">
    <name type="scientific">Caballeronia mineralivorans PML1(12)</name>
    <dbReference type="NCBI Taxonomy" id="908627"/>
    <lineage>
        <taxon>Bacteria</taxon>
        <taxon>Pseudomonadati</taxon>
        <taxon>Pseudomonadota</taxon>
        <taxon>Betaproteobacteria</taxon>
        <taxon>Burkholderiales</taxon>
        <taxon>Burkholderiaceae</taxon>
        <taxon>Caballeronia</taxon>
    </lineage>
</organism>
<comment type="caution">
    <text evidence="2">The sequence shown here is derived from an EMBL/GenBank/DDBJ whole genome shotgun (WGS) entry which is preliminary data.</text>
</comment>
<dbReference type="AlphaFoldDB" id="A0A0J1CRM9"/>
<dbReference type="RefSeq" id="WP_047895083.1">
    <property type="nucleotide sequence ID" value="NZ_AEJF01000154.1"/>
</dbReference>
<gene>
    <name evidence="2" type="ORF">EOS_26130</name>
</gene>
<dbReference type="Proteomes" id="UP000035963">
    <property type="component" value="Unassembled WGS sequence"/>
</dbReference>
<dbReference type="OrthoDB" id="9789501at2"/>
<name>A0A0J1CRM9_9BURK</name>
<evidence type="ECO:0000313" key="2">
    <source>
        <dbReference type="EMBL" id="KLU23280.1"/>
    </source>
</evidence>
<reference evidence="2 3" key="1">
    <citation type="journal article" date="2015" name="Genome Announc.">
        <title>Draft Genome Sequence of Burkholderia sp. Strain PML1(12), an Ectomycorrhizosphere-Inhabiting Bacterium with Effective Mineral-Weathering Ability.</title>
        <authorList>
            <person name="Uroz S."/>
            <person name="Oger P."/>
        </authorList>
    </citation>
    <scope>NUCLEOTIDE SEQUENCE [LARGE SCALE GENOMIC DNA]</scope>
    <source>
        <strain evidence="3">PML1(12)</strain>
    </source>
</reference>
<feature type="domain" description="RES" evidence="1">
    <location>
        <begin position="19"/>
        <end position="152"/>
    </location>
</feature>
<evidence type="ECO:0000313" key="3">
    <source>
        <dbReference type="Proteomes" id="UP000035963"/>
    </source>
</evidence>
<sequence>MTVHLWRIAAVTPKYPAEDLSGGGAKNSGGRWNAPGTAVLYVAENRALACLETLVHLVAGGLPLNRILVRIDVPDDVWTSRNTFDPNDANNIGWDVQPAGMVSIDAGTDWASAPSAAGASALLVVPSVIVPDEWNVLINPIHPDAGKITATKIKRWTYDTRLQKP</sequence>
<proteinExistence type="predicted"/>
<dbReference type="EMBL" id="AEJF01000154">
    <property type="protein sequence ID" value="KLU23280.1"/>
    <property type="molecule type" value="Genomic_DNA"/>
</dbReference>
<dbReference type="Pfam" id="PF08808">
    <property type="entry name" value="RES"/>
    <property type="match status" value="1"/>
</dbReference>